<dbReference type="InterPro" id="IPR004046">
    <property type="entry name" value="GST_C"/>
</dbReference>
<dbReference type="PROSITE" id="PS50404">
    <property type="entry name" value="GST_NTER"/>
    <property type="match status" value="1"/>
</dbReference>
<dbReference type="Proteomes" id="UP000223968">
    <property type="component" value="Unassembled WGS sequence"/>
</dbReference>
<dbReference type="Pfam" id="PF00043">
    <property type="entry name" value="GST_C"/>
    <property type="match status" value="1"/>
</dbReference>
<dbReference type="SFLD" id="SFLDG00358">
    <property type="entry name" value="Main_(cytGST)"/>
    <property type="match status" value="1"/>
</dbReference>
<dbReference type="SFLD" id="SFLDS00019">
    <property type="entry name" value="Glutathione_Transferase_(cytos"/>
    <property type="match status" value="1"/>
</dbReference>
<evidence type="ECO:0000256" key="1">
    <source>
        <dbReference type="ARBA" id="ARBA00007409"/>
    </source>
</evidence>
<evidence type="ECO:0000313" key="5">
    <source>
        <dbReference type="Proteomes" id="UP000223968"/>
    </source>
</evidence>
<evidence type="ECO:0000259" key="2">
    <source>
        <dbReference type="PROSITE" id="PS50404"/>
    </source>
</evidence>
<dbReference type="InterPro" id="IPR036282">
    <property type="entry name" value="Glutathione-S-Trfase_C_sf"/>
</dbReference>
<sequence>MAPLTPKAPLKPIVLHGMLSAPNPYKVLLFVRALNLPYTLSPLGHADVKSPTYLSLNPNGRMPTIHDPNTNLTISESGAIVDYLVSTYDTEKKLSFEFGTKEHWQAMQWLHFQMSGQGPYFGQAFWFLNYHHEKVDSAIQRYVNEVKRVCGVLEGWLAGTLGAAIEGDGNGDANAKGEERKWLVGDKCSFADLAWLPWHGALKMIIEGAGGEGVVFEQEKEFPRMHEWMQRMREVEGVKEAEKMRDEARAKMLAEKAKAEKENGKE</sequence>
<comment type="similarity">
    <text evidence="1">Belongs to the GST superfamily.</text>
</comment>
<dbReference type="SUPFAM" id="SSF52833">
    <property type="entry name" value="Thioredoxin-like"/>
    <property type="match status" value="1"/>
</dbReference>
<dbReference type="InterPro" id="IPR040079">
    <property type="entry name" value="Glutathione_S-Trfase"/>
</dbReference>
<feature type="domain" description="GST C-terminal" evidence="3">
    <location>
        <begin position="99"/>
        <end position="252"/>
    </location>
</feature>
<name>A0A2B7XW27_9EURO</name>
<dbReference type="EMBL" id="PDNB01000048">
    <property type="protein sequence ID" value="PGH13210.1"/>
    <property type="molecule type" value="Genomic_DNA"/>
</dbReference>
<dbReference type="AlphaFoldDB" id="A0A2B7XW27"/>
<accession>A0A2B7XW27</accession>
<evidence type="ECO:0000259" key="3">
    <source>
        <dbReference type="PROSITE" id="PS50405"/>
    </source>
</evidence>
<keyword evidence="5" id="KW-1185">Reference proteome</keyword>
<dbReference type="InterPro" id="IPR004045">
    <property type="entry name" value="Glutathione_S-Trfase_N"/>
</dbReference>
<dbReference type="PANTHER" id="PTHR44051:SF3">
    <property type="entry name" value="TRANSCRIPTIONAL REGULATOR URE2"/>
    <property type="match status" value="1"/>
</dbReference>
<dbReference type="PROSITE" id="PS50405">
    <property type="entry name" value="GST_CTER"/>
    <property type="match status" value="1"/>
</dbReference>
<evidence type="ECO:0008006" key="6">
    <source>
        <dbReference type="Google" id="ProtNLM"/>
    </source>
</evidence>
<dbReference type="Pfam" id="PF13417">
    <property type="entry name" value="GST_N_3"/>
    <property type="match status" value="1"/>
</dbReference>
<dbReference type="STRING" id="1447875.A0A2B7XW27"/>
<proteinExistence type="inferred from homology"/>
<dbReference type="SUPFAM" id="SSF47616">
    <property type="entry name" value="GST C-terminal domain-like"/>
    <property type="match status" value="1"/>
</dbReference>
<gene>
    <name evidence="4" type="ORF">AJ79_03768</name>
</gene>
<feature type="domain" description="GST N-terminal" evidence="2">
    <location>
        <begin position="11"/>
        <end position="92"/>
    </location>
</feature>
<dbReference type="InterPro" id="IPR010987">
    <property type="entry name" value="Glutathione-S-Trfase_C-like"/>
</dbReference>
<dbReference type="Gene3D" id="1.20.1050.10">
    <property type="match status" value="1"/>
</dbReference>
<dbReference type="PANTHER" id="PTHR44051">
    <property type="entry name" value="GLUTATHIONE S-TRANSFERASE-RELATED"/>
    <property type="match status" value="1"/>
</dbReference>
<protein>
    <recommendedName>
        <fullName evidence="6">Glutathione S-transferase</fullName>
    </recommendedName>
</protein>
<reference evidence="4 5" key="1">
    <citation type="submission" date="2017-10" db="EMBL/GenBank/DDBJ databases">
        <title>Comparative genomics in systemic dimorphic fungi from Ajellomycetaceae.</title>
        <authorList>
            <person name="Munoz J.F."/>
            <person name="Mcewen J.G."/>
            <person name="Clay O.K."/>
            <person name="Cuomo C.A."/>
        </authorList>
    </citation>
    <scope>NUCLEOTIDE SEQUENCE [LARGE SCALE GENOMIC DNA]</scope>
    <source>
        <strain evidence="4 5">UAMH5409</strain>
    </source>
</reference>
<dbReference type="OrthoDB" id="422574at2759"/>
<dbReference type="InterPro" id="IPR036249">
    <property type="entry name" value="Thioredoxin-like_sf"/>
</dbReference>
<organism evidence="4 5">
    <name type="scientific">Helicocarpus griseus UAMH5409</name>
    <dbReference type="NCBI Taxonomy" id="1447875"/>
    <lineage>
        <taxon>Eukaryota</taxon>
        <taxon>Fungi</taxon>
        <taxon>Dikarya</taxon>
        <taxon>Ascomycota</taxon>
        <taxon>Pezizomycotina</taxon>
        <taxon>Eurotiomycetes</taxon>
        <taxon>Eurotiomycetidae</taxon>
        <taxon>Onygenales</taxon>
        <taxon>Ajellomycetaceae</taxon>
        <taxon>Helicocarpus</taxon>
    </lineage>
</organism>
<comment type="caution">
    <text evidence="4">The sequence shown here is derived from an EMBL/GenBank/DDBJ whole genome shotgun (WGS) entry which is preliminary data.</text>
</comment>
<dbReference type="Gene3D" id="3.40.30.10">
    <property type="entry name" value="Glutaredoxin"/>
    <property type="match status" value="1"/>
</dbReference>
<evidence type="ECO:0000313" key="4">
    <source>
        <dbReference type="EMBL" id="PGH13210.1"/>
    </source>
</evidence>